<reference evidence="1" key="1">
    <citation type="submission" date="2021-10" db="EMBL/GenBank/DDBJ databases">
        <title>Psilocybe cubensis genome.</title>
        <authorList>
            <person name="Mckernan K.J."/>
            <person name="Crawford S."/>
            <person name="Trippe A."/>
            <person name="Kane L.T."/>
            <person name="Mclaughlin S."/>
        </authorList>
    </citation>
    <scope>NUCLEOTIDE SEQUENCE</scope>
    <source>
        <strain evidence="1">MGC-MH-2018</strain>
    </source>
</reference>
<dbReference type="EMBL" id="JAFIQS020000009">
    <property type="protein sequence ID" value="KAH9477699.1"/>
    <property type="molecule type" value="Genomic_DNA"/>
</dbReference>
<gene>
    <name evidence="1" type="ORF">JR316_0009925</name>
</gene>
<keyword evidence="2" id="KW-1185">Reference proteome</keyword>
<organism evidence="1 2">
    <name type="scientific">Psilocybe cubensis</name>
    <name type="common">Psychedelic mushroom</name>
    <name type="synonym">Stropharia cubensis</name>
    <dbReference type="NCBI Taxonomy" id="181762"/>
    <lineage>
        <taxon>Eukaryota</taxon>
        <taxon>Fungi</taxon>
        <taxon>Dikarya</taxon>
        <taxon>Basidiomycota</taxon>
        <taxon>Agaricomycotina</taxon>
        <taxon>Agaricomycetes</taxon>
        <taxon>Agaricomycetidae</taxon>
        <taxon>Agaricales</taxon>
        <taxon>Agaricineae</taxon>
        <taxon>Strophariaceae</taxon>
        <taxon>Psilocybe</taxon>
    </lineage>
</organism>
<dbReference type="Proteomes" id="UP000664032">
    <property type="component" value="Unassembled WGS sequence"/>
</dbReference>
<comment type="caution">
    <text evidence="1">The sequence shown here is derived from an EMBL/GenBank/DDBJ whole genome shotgun (WGS) entry which is preliminary data.</text>
</comment>
<name>A0ACB8GQ43_PSICU</name>
<proteinExistence type="predicted"/>
<sequence length="719" mass="81793">MYQDTKAPNSATEQPRLWNVREPYQYAPPKPKDDPWTTLVEPLLRKDKMQCDVWKDEVQNLLIFAGLFSAIVTALIVESYKSLQPDPNDAIISLLSRIALRLDGPINATAGLYSSPAQIFFTPAPSAIRVNTFWFLSLVLSLTSVLAGIISLQWLREHLVYADLSPREKYATYYMRADALKKWHVDKIFTAMPLLLQCALVLFLAGIVDFLHSLGFRQVTVPATVVVGLTLLFLVATTLLPSLQILSLYTHFPGRQGRPSRPISSPSKCPYKSPQSRAVLVLVRLVSSFCCRLYSHILNLIEKLGKCLNLPKSNSDPVWQPKDKFTRYLHQALHASPRWIDFDEAWLNIRDAYMRRAVGKEPFFREPTLGRQYPQLPPIYDIVGGLQAQSWQKASAVSSHHCFVEISELENIYDRLHQEEYLYELLTNDECLKSDLSLCRWLTGDTSGILDRSTLGSDILRQQNTFLYLRSSSTYYPEVELLSTHRVEIGIRLMIYFYLEKRAIASVHAADLNSPSCLSVDSLNILNPIFRDPQNYDFIWQIVNFALALLIQLEEGYRDDVDPPLNIKTQQSHFIALIPVIAHLVYMTSMQTHEHSIHSTASERLSATRSLLDAIPAHLERRLSQELSETQTARHAPSVFFYISAQYCSKATPEQVSHYASLCSTLLQYKRVTVDVNQLNQEMETTHEKINAGSDSLLKDVKSFSEDIWEYLGTISGPT</sequence>
<protein>
    <submittedName>
        <fullName evidence="1">Uncharacterized protein</fullName>
    </submittedName>
</protein>
<evidence type="ECO:0000313" key="2">
    <source>
        <dbReference type="Proteomes" id="UP000664032"/>
    </source>
</evidence>
<evidence type="ECO:0000313" key="1">
    <source>
        <dbReference type="EMBL" id="KAH9477699.1"/>
    </source>
</evidence>
<accession>A0ACB8GQ43</accession>